<proteinExistence type="predicted"/>
<evidence type="ECO:0000313" key="1">
    <source>
        <dbReference type="EMBL" id="KAK2578794.1"/>
    </source>
</evidence>
<reference evidence="1" key="1">
    <citation type="submission" date="2021-08" db="EMBL/GenBank/DDBJ databases">
        <authorList>
            <person name="Misof B."/>
            <person name="Oliver O."/>
            <person name="Podsiadlowski L."/>
            <person name="Donath A."/>
            <person name="Peters R."/>
            <person name="Mayer C."/>
            <person name="Rust J."/>
            <person name="Gunkel S."/>
            <person name="Lesny P."/>
            <person name="Martin S."/>
            <person name="Oeyen J.P."/>
            <person name="Petersen M."/>
            <person name="Panagiotis P."/>
            <person name="Wilbrandt J."/>
            <person name="Tanja T."/>
        </authorList>
    </citation>
    <scope>NUCLEOTIDE SEQUENCE</scope>
    <source>
        <strain evidence="1">GBR_01_08_01A</strain>
        <tissue evidence="1">Thorax + abdomen</tissue>
    </source>
</reference>
<name>A0AAD9VLF3_9HYME</name>
<dbReference type="Proteomes" id="UP001258017">
    <property type="component" value="Unassembled WGS sequence"/>
</dbReference>
<sequence>MSNHPSNYPLNFLQLSNLLERTYGSHNPLTVAKEFTNDIPTLIDMLNKPYSLTADKGQKNRFTRLIKKLSNEPSVDPPQQSSILQSCNENLSGYESSNSSTMELADP</sequence>
<keyword evidence="2" id="KW-1185">Reference proteome</keyword>
<gene>
    <name evidence="1" type="ORF">KPH14_012640</name>
</gene>
<reference evidence="1" key="2">
    <citation type="journal article" date="2023" name="Commun. Biol.">
        <title>Intrasexual cuticular hydrocarbon dimorphism in a wasp sheds light on hydrocarbon biosynthesis genes in Hymenoptera.</title>
        <authorList>
            <person name="Moris V.C."/>
            <person name="Podsiadlowski L."/>
            <person name="Martin S."/>
            <person name="Oeyen J.P."/>
            <person name="Donath A."/>
            <person name="Petersen M."/>
            <person name="Wilbrandt J."/>
            <person name="Misof B."/>
            <person name="Liedtke D."/>
            <person name="Thamm M."/>
            <person name="Scheiner R."/>
            <person name="Schmitt T."/>
            <person name="Niehuis O."/>
        </authorList>
    </citation>
    <scope>NUCLEOTIDE SEQUENCE</scope>
    <source>
        <strain evidence="1">GBR_01_08_01A</strain>
    </source>
</reference>
<protein>
    <submittedName>
        <fullName evidence="1">Uncharacterized protein</fullName>
    </submittedName>
</protein>
<dbReference type="AlphaFoldDB" id="A0AAD9VLF3"/>
<organism evidence="1 2">
    <name type="scientific">Odynerus spinipes</name>
    <dbReference type="NCBI Taxonomy" id="1348599"/>
    <lineage>
        <taxon>Eukaryota</taxon>
        <taxon>Metazoa</taxon>
        <taxon>Ecdysozoa</taxon>
        <taxon>Arthropoda</taxon>
        <taxon>Hexapoda</taxon>
        <taxon>Insecta</taxon>
        <taxon>Pterygota</taxon>
        <taxon>Neoptera</taxon>
        <taxon>Endopterygota</taxon>
        <taxon>Hymenoptera</taxon>
        <taxon>Apocrita</taxon>
        <taxon>Aculeata</taxon>
        <taxon>Vespoidea</taxon>
        <taxon>Vespidae</taxon>
        <taxon>Eumeninae</taxon>
        <taxon>Odynerus</taxon>
    </lineage>
</organism>
<dbReference type="EMBL" id="JAIFRP010000167">
    <property type="protein sequence ID" value="KAK2578794.1"/>
    <property type="molecule type" value="Genomic_DNA"/>
</dbReference>
<evidence type="ECO:0000313" key="2">
    <source>
        <dbReference type="Proteomes" id="UP001258017"/>
    </source>
</evidence>
<comment type="caution">
    <text evidence="1">The sequence shown here is derived from an EMBL/GenBank/DDBJ whole genome shotgun (WGS) entry which is preliminary data.</text>
</comment>
<accession>A0AAD9VLF3</accession>